<evidence type="ECO:0000313" key="4">
    <source>
        <dbReference type="Proteomes" id="UP000031014"/>
    </source>
</evidence>
<dbReference type="Proteomes" id="UP000031014">
    <property type="component" value="Unassembled WGS sequence"/>
</dbReference>
<dbReference type="STRING" id="1321606.SAMD00020551_3550"/>
<dbReference type="InterPro" id="IPR005182">
    <property type="entry name" value="YdbS-like_PH"/>
</dbReference>
<keyword evidence="1" id="KW-1133">Transmembrane helix</keyword>
<feature type="transmembrane region" description="Helical" evidence="1">
    <location>
        <begin position="48"/>
        <end position="68"/>
    </location>
</feature>
<keyword evidence="4" id="KW-1185">Reference proteome</keyword>
<evidence type="ECO:0000259" key="2">
    <source>
        <dbReference type="Pfam" id="PF03703"/>
    </source>
</evidence>
<sequence>MTISEPQKRISEQALTVWKIAASLHSLVVWVLAGGLIAITILFDFPKWIIAAAIAVAAVYSYLFIFLLPTLRWKRWRYEVREQEIELQYGVFIIKRTLIPMIRVQHVDTQQGPLLRKYSLSTVTVSTAATVHEIPALDMEEAENLRISISRLARVADEDV</sequence>
<comment type="caution">
    <text evidence="3">The sequence shown here is derived from an EMBL/GenBank/DDBJ whole genome shotgun (WGS) entry which is preliminary data.</text>
</comment>
<dbReference type="PANTHER" id="PTHR34473:SF2">
    <property type="entry name" value="UPF0699 TRANSMEMBRANE PROTEIN YDBT"/>
    <property type="match status" value="1"/>
</dbReference>
<dbReference type="PANTHER" id="PTHR34473">
    <property type="entry name" value="UPF0699 TRANSMEMBRANE PROTEIN YDBS"/>
    <property type="match status" value="1"/>
</dbReference>
<dbReference type="Pfam" id="PF03703">
    <property type="entry name" value="bPH_2"/>
    <property type="match status" value="1"/>
</dbReference>
<feature type="domain" description="YdbS-like PH" evidence="2">
    <location>
        <begin position="73"/>
        <end position="146"/>
    </location>
</feature>
<gene>
    <name evidence="3" type="ORF">SAMD00020551_3550</name>
</gene>
<accession>A0A0A8X677</accession>
<proteinExistence type="predicted"/>
<protein>
    <recommendedName>
        <fullName evidence="2">YdbS-like PH domain-containing protein</fullName>
    </recommendedName>
</protein>
<feature type="transmembrane region" description="Helical" evidence="1">
    <location>
        <begin position="20"/>
        <end position="42"/>
    </location>
</feature>
<dbReference type="AlphaFoldDB" id="A0A0A8X677"/>
<dbReference type="RefSeq" id="WP_041967047.1">
    <property type="nucleotide sequence ID" value="NZ_BASE01000081.1"/>
</dbReference>
<evidence type="ECO:0000256" key="1">
    <source>
        <dbReference type="SAM" id="Phobius"/>
    </source>
</evidence>
<keyword evidence="1" id="KW-0812">Transmembrane</keyword>
<evidence type="ECO:0000313" key="3">
    <source>
        <dbReference type="EMBL" id="GAM15393.1"/>
    </source>
</evidence>
<organism evidence="3 4">
    <name type="scientific">Mesobacillus selenatarsenatis (strain DSM 18680 / JCM 14380 / FERM P-15431 / SF-1)</name>
    <dbReference type="NCBI Taxonomy" id="1321606"/>
    <lineage>
        <taxon>Bacteria</taxon>
        <taxon>Bacillati</taxon>
        <taxon>Bacillota</taxon>
        <taxon>Bacilli</taxon>
        <taxon>Bacillales</taxon>
        <taxon>Bacillaceae</taxon>
        <taxon>Mesobacillus</taxon>
    </lineage>
</organism>
<name>A0A0A8X677_MESS1</name>
<dbReference type="EMBL" id="BASE01000081">
    <property type="protein sequence ID" value="GAM15393.1"/>
    <property type="molecule type" value="Genomic_DNA"/>
</dbReference>
<reference evidence="3 4" key="1">
    <citation type="submission" date="2013-06" db="EMBL/GenBank/DDBJ databases">
        <title>Whole genome shotgun sequence of Bacillus selenatarsenatis SF-1.</title>
        <authorList>
            <person name="Kuroda M."/>
            <person name="Sei K."/>
            <person name="Yamashita M."/>
            <person name="Ike M."/>
        </authorList>
    </citation>
    <scope>NUCLEOTIDE SEQUENCE [LARGE SCALE GENOMIC DNA]</scope>
    <source>
        <strain evidence="3 4">SF-1</strain>
    </source>
</reference>
<dbReference type="OrthoDB" id="1750577at2"/>
<keyword evidence="1" id="KW-0472">Membrane</keyword>